<dbReference type="Pfam" id="PF13202">
    <property type="entry name" value="EF-hand_5"/>
    <property type="match status" value="1"/>
</dbReference>
<keyword evidence="5" id="KW-0479">Metal-binding</keyword>
<evidence type="ECO:0000256" key="12">
    <source>
        <dbReference type="ARBA" id="ARBA00023136"/>
    </source>
</evidence>
<feature type="domain" description="EF-hand" evidence="17">
    <location>
        <begin position="350"/>
        <end position="385"/>
    </location>
</feature>
<protein>
    <recommendedName>
        <fullName evidence="14">Calcium uptake protein 1, mitochondrial</fullName>
    </recommendedName>
</protein>
<keyword evidence="12" id="KW-0472">Membrane</keyword>
<dbReference type="PANTHER" id="PTHR12294">
    <property type="entry name" value="EF HAND DOMAIN FAMILY A1,A2-RELATED"/>
    <property type="match status" value="1"/>
</dbReference>
<sequence>MFRLNSLSALAELAVGSRWYHGGSQPIQIRRRLMMVAFLGASAVTASTGLLWKRAHAESPPCVDNLKSDIGDKGKNKDERDVCNREKKTADLAPHPEEKKKKRSGFRDRKVMEYENRIRAYSTPDKIFRYFATLKVISEPGEAEVFMTPEDFVRSITPNEKQPEHLGLDQYIIKRFDGKARFSKKKVLHRVRKKSKGSILQRKKKALQKEERARHGSTKHNEQEVRRKIMEWLEKAGVKWHHLSSLQPLTPWFKRFFFSLLSSWDYRHAPPRPANFCIFSRDGVSPCWPGWSRSPDLMIRPPRLPKVLELQKISQEREKFADEGSIFYTLGECGLISFSDYIFLTTVLSTPQRNFEIAFKMFDLNGDGEVDMEEFEQVQSIIRSQTS</sequence>
<dbReference type="GO" id="GO:0005758">
    <property type="term" value="C:mitochondrial intermembrane space"/>
    <property type="evidence" value="ECO:0007669"/>
    <property type="project" value="UniProtKB-SubCell"/>
</dbReference>
<evidence type="ECO:0000256" key="9">
    <source>
        <dbReference type="ARBA" id="ARBA00022946"/>
    </source>
</evidence>
<proteinExistence type="inferred from homology"/>
<dbReference type="InterPro" id="IPR002048">
    <property type="entry name" value="EF_hand_dom"/>
</dbReference>
<dbReference type="PROSITE" id="PS50222">
    <property type="entry name" value="EF_HAND_2"/>
    <property type="match status" value="1"/>
</dbReference>
<dbReference type="GO" id="GO:1990246">
    <property type="term" value="C:uniplex complex"/>
    <property type="evidence" value="ECO:0007669"/>
    <property type="project" value="TreeGrafter"/>
</dbReference>
<feature type="non-terminal residue" evidence="18">
    <location>
        <position position="387"/>
    </location>
</feature>
<evidence type="ECO:0000256" key="14">
    <source>
        <dbReference type="ARBA" id="ARBA00040181"/>
    </source>
</evidence>
<comment type="subcellular location">
    <subcellularLocation>
        <location evidence="1">Mitochondrion inner membrane</location>
    </subcellularLocation>
    <subcellularLocation>
        <location evidence="2">Mitochondrion intermembrane space</location>
    </subcellularLocation>
</comment>
<name>A0A2J8U5S3_PONAB</name>
<dbReference type="GO" id="GO:0051560">
    <property type="term" value="P:mitochondrial calcium ion homeostasis"/>
    <property type="evidence" value="ECO:0007669"/>
    <property type="project" value="TreeGrafter"/>
</dbReference>
<evidence type="ECO:0000256" key="8">
    <source>
        <dbReference type="ARBA" id="ARBA00022837"/>
    </source>
</evidence>
<dbReference type="GO" id="GO:0036444">
    <property type="term" value="P:calcium import into the mitochondrion"/>
    <property type="evidence" value="ECO:0007669"/>
    <property type="project" value="UniProtKB-ARBA"/>
</dbReference>
<evidence type="ECO:0000256" key="16">
    <source>
        <dbReference type="SAM" id="MobiDB-lite"/>
    </source>
</evidence>
<dbReference type="PANTHER" id="PTHR12294:SF1">
    <property type="entry name" value="CALCIUM UPTAKE PROTEIN 1, MITOCHONDRIAL"/>
    <property type="match status" value="1"/>
</dbReference>
<keyword evidence="3" id="KW-0813">Transport</keyword>
<evidence type="ECO:0000256" key="11">
    <source>
        <dbReference type="ARBA" id="ARBA00023128"/>
    </source>
</evidence>
<accession>A0A2J8U5S3</accession>
<evidence type="ECO:0000259" key="17">
    <source>
        <dbReference type="PROSITE" id="PS50222"/>
    </source>
</evidence>
<comment type="subunit">
    <text evidence="15">Heterodimer; disulfide-linked; heterodimerizes with MICU2 or MICU3. Homodimer; disulfide-linked. Component of the uniplex complex, composed of MCU, EMRE/SMDT1, MICU1 and MICU2 (or MICU3) in a 4:4:1:1 stoichiometry. The composition of calcium sensors within the uniplex complex can differ depending on tissues: a MICU1 homodimer can be present instead of the MICU1-MICU2 heterodimer in skeletal-muscle and kidney. MICU1 is recruited to the uniplex complex by EMRE/SMDT1, and it associates with MCU at low calcium levels, occluding the pore of the MCU channel. Associates with the MICOS complex. Interacts with SLC25A23. Interacts with CHCHD4/MIA40; which introduces the interchain disulfide bond with MICU2. Interacts (when methylated) with UCP2; leading to decrease the calcium sensitivity of MICU1.</text>
</comment>
<dbReference type="InterPro" id="IPR039800">
    <property type="entry name" value="MICU1/2/3"/>
</dbReference>
<evidence type="ECO:0000256" key="13">
    <source>
        <dbReference type="ARBA" id="ARBA00038333"/>
    </source>
</evidence>
<evidence type="ECO:0000256" key="2">
    <source>
        <dbReference type="ARBA" id="ARBA00004569"/>
    </source>
</evidence>
<evidence type="ECO:0000256" key="7">
    <source>
        <dbReference type="ARBA" id="ARBA00022792"/>
    </source>
</evidence>
<evidence type="ECO:0000313" key="18">
    <source>
        <dbReference type="EMBL" id="PNJ40627.1"/>
    </source>
</evidence>
<dbReference type="EMBL" id="NDHI03003469">
    <property type="protein sequence ID" value="PNJ40627.1"/>
    <property type="molecule type" value="Genomic_DNA"/>
</dbReference>
<keyword evidence="9" id="KW-0809">Transit peptide</keyword>
<keyword evidence="8" id="KW-0106">Calcium</keyword>
<evidence type="ECO:0000256" key="4">
    <source>
        <dbReference type="ARBA" id="ARBA00022568"/>
    </source>
</evidence>
<evidence type="ECO:0000256" key="10">
    <source>
        <dbReference type="ARBA" id="ARBA00023065"/>
    </source>
</evidence>
<dbReference type="SUPFAM" id="SSF47473">
    <property type="entry name" value="EF-hand"/>
    <property type="match status" value="1"/>
</dbReference>
<evidence type="ECO:0000256" key="3">
    <source>
        <dbReference type="ARBA" id="ARBA00022448"/>
    </source>
</evidence>
<dbReference type="InterPro" id="IPR011992">
    <property type="entry name" value="EF-hand-dom_pair"/>
</dbReference>
<keyword evidence="11" id="KW-0496">Mitochondrion</keyword>
<organism evidence="18">
    <name type="scientific">Pongo abelii</name>
    <name type="common">Sumatran orangutan</name>
    <name type="synonym">Pongo pygmaeus abelii</name>
    <dbReference type="NCBI Taxonomy" id="9601"/>
    <lineage>
        <taxon>Eukaryota</taxon>
        <taxon>Metazoa</taxon>
        <taxon>Chordata</taxon>
        <taxon>Craniata</taxon>
        <taxon>Vertebrata</taxon>
        <taxon>Euteleostomi</taxon>
        <taxon>Mammalia</taxon>
        <taxon>Eutheria</taxon>
        <taxon>Euarchontoglires</taxon>
        <taxon>Primates</taxon>
        <taxon>Haplorrhini</taxon>
        <taxon>Catarrhini</taxon>
        <taxon>Hominidae</taxon>
        <taxon>Pongo</taxon>
    </lineage>
</organism>
<feature type="region of interest" description="Disordered" evidence="16">
    <location>
        <begin position="200"/>
        <end position="221"/>
    </location>
</feature>
<gene>
    <name evidence="18" type="ORF">CR201_G0030271</name>
</gene>
<keyword evidence="4" id="KW-0109">Calcium transport</keyword>
<keyword evidence="10" id="KW-0406">Ion transport</keyword>
<dbReference type="Gene3D" id="1.10.238.10">
    <property type="entry name" value="EF-hand"/>
    <property type="match status" value="1"/>
</dbReference>
<dbReference type="AlphaFoldDB" id="A0A2J8U5S3"/>
<dbReference type="InterPro" id="IPR018247">
    <property type="entry name" value="EF_Hand_1_Ca_BS"/>
</dbReference>
<dbReference type="PROSITE" id="PS00018">
    <property type="entry name" value="EF_HAND_1"/>
    <property type="match status" value="1"/>
</dbReference>
<evidence type="ECO:0000256" key="1">
    <source>
        <dbReference type="ARBA" id="ARBA00004273"/>
    </source>
</evidence>
<comment type="caution">
    <text evidence="18">The sequence shown here is derived from an EMBL/GenBank/DDBJ whole genome shotgun (WGS) entry which is preliminary data.</text>
</comment>
<evidence type="ECO:0000256" key="15">
    <source>
        <dbReference type="ARBA" id="ARBA00046725"/>
    </source>
</evidence>
<reference evidence="18" key="1">
    <citation type="submission" date="2017-12" db="EMBL/GenBank/DDBJ databases">
        <title>High-resolution comparative analysis of great ape genomes.</title>
        <authorList>
            <person name="Pollen A."/>
            <person name="Hastie A."/>
            <person name="Hormozdiari F."/>
            <person name="Dougherty M."/>
            <person name="Liu R."/>
            <person name="Chaisson M."/>
            <person name="Hoppe E."/>
            <person name="Hill C."/>
            <person name="Pang A."/>
            <person name="Hillier L."/>
            <person name="Baker C."/>
            <person name="Armstrong J."/>
            <person name="Shendure J."/>
            <person name="Paten B."/>
            <person name="Wilson R."/>
            <person name="Chao H."/>
            <person name="Schneider V."/>
            <person name="Ventura M."/>
            <person name="Kronenberg Z."/>
            <person name="Murali S."/>
            <person name="Gordon D."/>
            <person name="Cantsilieris S."/>
            <person name="Munson K."/>
            <person name="Nelson B."/>
            <person name="Raja A."/>
            <person name="Underwood J."/>
            <person name="Diekhans M."/>
            <person name="Fiddes I."/>
            <person name="Haussler D."/>
            <person name="Eichler E."/>
        </authorList>
    </citation>
    <scope>NUCLEOTIDE SEQUENCE [LARGE SCALE GENOMIC DNA]</scope>
    <source>
        <strain evidence="18">Susie</strain>
    </source>
</reference>
<feature type="compositionally biased region" description="Basic and acidic residues" evidence="16">
    <location>
        <begin position="207"/>
        <end position="221"/>
    </location>
</feature>
<feature type="region of interest" description="Disordered" evidence="16">
    <location>
        <begin position="67"/>
        <end position="106"/>
    </location>
</feature>
<keyword evidence="7" id="KW-0999">Mitochondrion inner membrane</keyword>
<keyword evidence="6" id="KW-0677">Repeat</keyword>
<evidence type="ECO:0000256" key="5">
    <source>
        <dbReference type="ARBA" id="ARBA00022723"/>
    </source>
</evidence>
<dbReference type="GO" id="GO:0005509">
    <property type="term" value="F:calcium ion binding"/>
    <property type="evidence" value="ECO:0007669"/>
    <property type="project" value="InterPro"/>
</dbReference>
<evidence type="ECO:0000256" key="6">
    <source>
        <dbReference type="ARBA" id="ARBA00022737"/>
    </source>
</evidence>
<comment type="similarity">
    <text evidence="13">Belongs to the MICU1 family. MICU1 subfamily.</text>
</comment>